<evidence type="ECO:0000313" key="1">
    <source>
        <dbReference type="EMBL" id="JAD24761.1"/>
    </source>
</evidence>
<organism evidence="1">
    <name type="scientific">Arundo donax</name>
    <name type="common">Giant reed</name>
    <name type="synonym">Donax arundinaceus</name>
    <dbReference type="NCBI Taxonomy" id="35708"/>
    <lineage>
        <taxon>Eukaryota</taxon>
        <taxon>Viridiplantae</taxon>
        <taxon>Streptophyta</taxon>
        <taxon>Embryophyta</taxon>
        <taxon>Tracheophyta</taxon>
        <taxon>Spermatophyta</taxon>
        <taxon>Magnoliopsida</taxon>
        <taxon>Liliopsida</taxon>
        <taxon>Poales</taxon>
        <taxon>Poaceae</taxon>
        <taxon>PACMAD clade</taxon>
        <taxon>Arundinoideae</taxon>
        <taxon>Arundineae</taxon>
        <taxon>Arundo</taxon>
    </lineage>
</organism>
<name>A0A0A8YG54_ARUDO</name>
<dbReference type="AlphaFoldDB" id="A0A0A8YG54"/>
<dbReference type="EMBL" id="GBRH01273134">
    <property type="protein sequence ID" value="JAD24761.1"/>
    <property type="molecule type" value="Transcribed_RNA"/>
</dbReference>
<accession>A0A0A8YG54</accession>
<reference evidence="1" key="2">
    <citation type="journal article" date="2015" name="Data Brief">
        <title>Shoot transcriptome of the giant reed, Arundo donax.</title>
        <authorList>
            <person name="Barrero R.A."/>
            <person name="Guerrero F.D."/>
            <person name="Moolhuijzen P."/>
            <person name="Goolsby J.A."/>
            <person name="Tidwell J."/>
            <person name="Bellgard S.E."/>
            <person name="Bellgard M.I."/>
        </authorList>
    </citation>
    <scope>NUCLEOTIDE SEQUENCE</scope>
    <source>
        <tissue evidence="1">Shoot tissue taken approximately 20 cm above the soil surface</tissue>
    </source>
</reference>
<protein>
    <submittedName>
        <fullName evidence="1">Uncharacterized protein</fullName>
    </submittedName>
</protein>
<sequence>MNMGCFVKEKVIAHRRSNTGYFSNGTYALKFEVLNSEAMKVQAPKPERICRFECTTRSHLRAARLLFTAWVAITRELTTNLSYSNIYAQISVQIPEQRD</sequence>
<reference evidence="1" key="1">
    <citation type="submission" date="2014-09" db="EMBL/GenBank/DDBJ databases">
        <authorList>
            <person name="Magalhaes I.L.F."/>
            <person name="Oliveira U."/>
            <person name="Santos F.R."/>
            <person name="Vidigal T.H.D.A."/>
            <person name="Brescovit A.D."/>
            <person name="Santos A.J."/>
        </authorList>
    </citation>
    <scope>NUCLEOTIDE SEQUENCE</scope>
    <source>
        <tissue evidence="1">Shoot tissue taken approximately 20 cm above the soil surface</tissue>
    </source>
</reference>
<proteinExistence type="predicted"/>